<protein>
    <submittedName>
        <fullName evidence="1">Uncharacterized protein</fullName>
    </submittedName>
</protein>
<accession>A0A6M0SI71</accession>
<dbReference type="AlphaFoldDB" id="A0A6M0SI71"/>
<reference evidence="1 2" key="1">
    <citation type="journal article" date="2020" name="Microb. Ecol.">
        <title>Ecogenomics of the Marine Benthic Filamentous Cyanobacterium Adonisia.</title>
        <authorList>
            <person name="Walter J.M."/>
            <person name="Coutinho F.H."/>
            <person name="Leomil L."/>
            <person name="Hargreaves P.I."/>
            <person name="Campeao M.E."/>
            <person name="Vieira V.V."/>
            <person name="Silva B.S."/>
            <person name="Fistarol G.O."/>
            <person name="Salomon P.S."/>
            <person name="Sawabe T."/>
            <person name="Mino S."/>
            <person name="Hosokawa M."/>
            <person name="Miyashita H."/>
            <person name="Maruyama F."/>
            <person name="van Verk M.C."/>
            <person name="Dutilh B.E."/>
            <person name="Thompson C.C."/>
            <person name="Thompson F.L."/>
        </authorList>
    </citation>
    <scope>NUCLEOTIDE SEQUENCE [LARGE SCALE GENOMIC DNA]</scope>
    <source>
        <strain evidence="1 2">CCMR0082</strain>
    </source>
</reference>
<dbReference type="EMBL" id="QZCE01000002">
    <property type="protein sequence ID" value="NEZ67713.1"/>
    <property type="molecule type" value="Genomic_DNA"/>
</dbReference>
<organism evidence="1 2">
    <name type="scientific">Adonisia turfae CCMR0082</name>
    <dbReference type="NCBI Taxonomy" id="2304604"/>
    <lineage>
        <taxon>Bacteria</taxon>
        <taxon>Bacillati</taxon>
        <taxon>Cyanobacteriota</taxon>
        <taxon>Adonisia</taxon>
        <taxon>Adonisia turfae</taxon>
    </lineage>
</organism>
<gene>
    <name evidence="1" type="ORF">D0962_33975</name>
</gene>
<comment type="caution">
    <text evidence="1">The sequence shown here is derived from an EMBL/GenBank/DDBJ whole genome shotgun (WGS) entry which is preliminary data.</text>
</comment>
<name>A0A6M0SI71_9CYAN</name>
<evidence type="ECO:0000313" key="2">
    <source>
        <dbReference type="Proteomes" id="UP000473574"/>
    </source>
</evidence>
<evidence type="ECO:0000313" key="1">
    <source>
        <dbReference type="EMBL" id="NEZ67713.1"/>
    </source>
</evidence>
<proteinExistence type="predicted"/>
<dbReference type="Proteomes" id="UP000473574">
    <property type="component" value="Unassembled WGS sequence"/>
</dbReference>
<dbReference type="RefSeq" id="WP_163671005.1">
    <property type="nucleotide sequence ID" value="NZ_QZCE01000002.1"/>
</dbReference>
<sequence length="65" mass="7140">MPEKLEIIAKPCSGGTCPTIYKDEQGRFFLQGNLLQTTDRQDVAVGDDEAVVEIDTSLLDALRTL</sequence>